<reference evidence="6 7" key="1">
    <citation type="submission" date="2015-09" db="EMBL/GenBank/DDBJ databases">
        <title>Draft genome sequence of Kouleothrix aurantiaca JCM 19913.</title>
        <authorList>
            <person name="Hemp J."/>
        </authorList>
    </citation>
    <scope>NUCLEOTIDE SEQUENCE [LARGE SCALE GENOMIC DNA]</scope>
    <source>
        <strain evidence="6 7">COM-B</strain>
    </source>
</reference>
<proteinExistence type="predicted"/>
<dbReference type="GO" id="GO:0005524">
    <property type="term" value="F:ATP binding"/>
    <property type="evidence" value="ECO:0007669"/>
    <property type="project" value="UniProtKB-KW"/>
</dbReference>
<feature type="non-terminal residue" evidence="6">
    <location>
        <position position="1"/>
    </location>
</feature>
<evidence type="ECO:0000256" key="1">
    <source>
        <dbReference type="ARBA" id="ARBA00022741"/>
    </source>
</evidence>
<dbReference type="PANTHER" id="PTHR11274">
    <property type="entry name" value="RAD25/XP-B DNA REPAIR HELICASE"/>
    <property type="match status" value="1"/>
</dbReference>
<evidence type="ECO:0000259" key="5">
    <source>
        <dbReference type="PROSITE" id="PS51194"/>
    </source>
</evidence>
<evidence type="ECO:0000313" key="7">
    <source>
        <dbReference type="Proteomes" id="UP000050509"/>
    </source>
</evidence>
<dbReference type="GO" id="GO:0004519">
    <property type="term" value="F:endonuclease activity"/>
    <property type="evidence" value="ECO:0007669"/>
    <property type="project" value="UniProtKB-KW"/>
</dbReference>
<gene>
    <name evidence="6" type="ORF">SE17_27615</name>
</gene>
<keyword evidence="6" id="KW-0540">Nuclease</keyword>
<dbReference type="InterPro" id="IPR001650">
    <property type="entry name" value="Helicase_C-like"/>
</dbReference>
<feature type="domain" description="Helicase C-terminal" evidence="5">
    <location>
        <begin position="72"/>
        <end position="206"/>
    </location>
</feature>
<sequence>VNLQPEEALRYAALTTEWKWFVARNRGMLARGGDFFGELIRRSGSDSAARQALRAHHQARMIALNAEAKLGEVARLLAQHRQDKVLVFSEYTALVDTISRSLALPSITYRTAPDERKRTLQAFRSGAYSKLVAGRVLNEGVDVPDANIAIVVSGNSTAREHIQRLGRVIRPKKTEAVLDRRVTRYTSEVSAARKRRQKSDSKAKAA</sequence>
<dbReference type="SMART" id="SM00490">
    <property type="entry name" value="HELICc"/>
    <property type="match status" value="1"/>
</dbReference>
<keyword evidence="3" id="KW-0347">Helicase</keyword>
<name>A0A0P9CXX2_9CHLR</name>
<keyword evidence="2" id="KW-0378">Hydrolase</keyword>
<organism evidence="6 7">
    <name type="scientific">Kouleothrix aurantiaca</name>
    <dbReference type="NCBI Taxonomy" id="186479"/>
    <lineage>
        <taxon>Bacteria</taxon>
        <taxon>Bacillati</taxon>
        <taxon>Chloroflexota</taxon>
        <taxon>Chloroflexia</taxon>
        <taxon>Chloroflexales</taxon>
        <taxon>Roseiflexineae</taxon>
        <taxon>Roseiflexaceae</taxon>
        <taxon>Kouleothrix</taxon>
    </lineage>
</organism>
<dbReference type="PATRIC" id="fig|186479.3.peg.1863"/>
<dbReference type="GO" id="GO:0004386">
    <property type="term" value="F:helicase activity"/>
    <property type="evidence" value="ECO:0007669"/>
    <property type="project" value="UniProtKB-KW"/>
</dbReference>
<protein>
    <submittedName>
        <fullName evidence="6">Type III restriction endonuclease subunit R</fullName>
    </submittedName>
</protein>
<evidence type="ECO:0000256" key="3">
    <source>
        <dbReference type="ARBA" id="ARBA00022806"/>
    </source>
</evidence>
<comment type="caution">
    <text evidence="6">The sequence shown here is derived from an EMBL/GenBank/DDBJ whole genome shotgun (WGS) entry which is preliminary data.</text>
</comment>
<keyword evidence="7" id="KW-1185">Reference proteome</keyword>
<dbReference type="EMBL" id="LJCR01001458">
    <property type="protein sequence ID" value="KPV50320.1"/>
    <property type="molecule type" value="Genomic_DNA"/>
</dbReference>
<dbReference type="PROSITE" id="PS51194">
    <property type="entry name" value="HELICASE_CTER"/>
    <property type="match status" value="1"/>
</dbReference>
<keyword evidence="6" id="KW-0255">Endonuclease</keyword>
<dbReference type="InterPro" id="IPR050615">
    <property type="entry name" value="ATP-dep_DNA_Helicase"/>
</dbReference>
<evidence type="ECO:0000256" key="4">
    <source>
        <dbReference type="ARBA" id="ARBA00022840"/>
    </source>
</evidence>
<dbReference type="GO" id="GO:0016787">
    <property type="term" value="F:hydrolase activity"/>
    <property type="evidence" value="ECO:0007669"/>
    <property type="project" value="UniProtKB-KW"/>
</dbReference>
<dbReference type="PANTHER" id="PTHR11274:SF0">
    <property type="entry name" value="GENERAL TRANSCRIPTION AND DNA REPAIR FACTOR IIH HELICASE SUBUNIT XPB"/>
    <property type="match status" value="1"/>
</dbReference>
<dbReference type="SUPFAM" id="SSF52540">
    <property type="entry name" value="P-loop containing nucleoside triphosphate hydrolases"/>
    <property type="match status" value="1"/>
</dbReference>
<dbReference type="Gene3D" id="6.10.140.1180">
    <property type="match status" value="1"/>
</dbReference>
<accession>A0A0P9CXX2</accession>
<keyword evidence="4" id="KW-0067">ATP-binding</keyword>
<evidence type="ECO:0000313" key="6">
    <source>
        <dbReference type="EMBL" id="KPV50320.1"/>
    </source>
</evidence>
<dbReference type="Pfam" id="PF00271">
    <property type="entry name" value="Helicase_C"/>
    <property type="match status" value="1"/>
</dbReference>
<keyword evidence="1" id="KW-0547">Nucleotide-binding</keyword>
<dbReference type="AlphaFoldDB" id="A0A0P9CXX2"/>
<dbReference type="Proteomes" id="UP000050509">
    <property type="component" value="Unassembled WGS sequence"/>
</dbReference>
<dbReference type="Gene3D" id="3.40.50.300">
    <property type="entry name" value="P-loop containing nucleotide triphosphate hydrolases"/>
    <property type="match status" value="1"/>
</dbReference>
<dbReference type="InterPro" id="IPR027417">
    <property type="entry name" value="P-loop_NTPase"/>
</dbReference>
<evidence type="ECO:0000256" key="2">
    <source>
        <dbReference type="ARBA" id="ARBA00022801"/>
    </source>
</evidence>